<sequence length="217" mass="24934">MKEIQTELVGAEMVLIYSCFVGFFHFMLRSVVYLFAIYYGLLCTSLQRLCKYLLQQFNDDCTIEEVKSLLYIQANISKILQSAEECLSFHALVAIVISMIGLFREGYKATVASSLNREAFLPPALASIYFLTLHFLITIPASLLNEKLDDMKHFVQHLPNRMPRHRKEVKFELRKNFFPEKRLSLWKICQLNRAVVVTSLGTLLTYGILIASLGKSH</sequence>
<reference evidence="2 3" key="1">
    <citation type="journal article" date="2019" name="Sci. Rep.">
        <title>Orb-weaving spider Araneus ventricosus genome elucidates the spidroin gene catalogue.</title>
        <authorList>
            <person name="Kono N."/>
            <person name="Nakamura H."/>
            <person name="Ohtoshi R."/>
            <person name="Moran D.A.P."/>
            <person name="Shinohara A."/>
            <person name="Yoshida Y."/>
            <person name="Fujiwara M."/>
            <person name="Mori M."/>
            <person name="Tomita M."/>
            <person name="Arakawa K."/>
        </authorList>
    </citation>
    <scope>NUCLEOTIDE SEQUENCE [LARGE SCALE GENOMIC DNA]</scope>
</reference>
<evidence type="ECO:0000313" key="3">
    <source>
        <dbReference type="Proteomes" id="UP000499080"/>
    </source>
</evidence>
<gene>
    <name evidence="2" type="ORF">AVEN_270475_1</name>
</gene>
<accession>A0A4Y2B5W1</accession>
<dbReference type="EMBL" id="BGPR01000052">
    <property type="protein sequence ID" value="GBL87187.1"/>
    <property type="molecule type" value="Genomic_DNA"/>
</dbReference>
<keyword evidence="3" id="KW-1185">Reference proteome</keyword>
<evidence type="ECO:0000256" key="1">
    <source>
        <dbReference type="SAM" id="Phobius"/>
    </source>
</evidence>
<keyword evidence="1" id="KW-0472">Membrane</keyword>
<comment type="caution">
    <text evidence="2">The sequence shown here is derived from an EMBL/GenBank/DDBJ whole genome shotgun (WGS) entry which is preliminary data.</text>
</comment>
<dbReference type="Proteomes" id="UP000499080">
    <property type="component" value="Unassembled WGS sequence"/>
</dbReference>
<keyword evidence="1" id="KW-1133">Transmembrane helix</keyword>
<organism evidence="2 3">
    <name type="scientific">Araneus ventricosus</name>
    <name type="common">Orbweaver spider</name>
    <name type="synonym">Epeira ventricosa</name>
    <dbReference type="NCBI Taxonomy" id="182803"/>
    <lineage>
        <taxon>Eukaryota</taxon>
        <taxon>Metazoa</taxon>
        <taxon>Ecdysozoa</taxon>
        <taxon>Arthropoda</taxon>
        <taxon>Chelicerata</taxon>
        <taxon>Arachnida</taxon>
        <taxon>Araneae</taxon>
        <taxon>Araneomorphae</taxon>
        <taxon>Entelegynae</taxon>
        <taxon>Araneoidea</taxon>
        <taxon>Araneidae</taxon>
        <taxon>Araneus</taxon>
    </lineage>
</organism>
<evidence type="ECO:0000313" key="2">
    <source>
        <dbReference type="EMBL" id="GBL87187.1"/>
    </source>
</evidence>
<feature type="transmembrane region" description="Helical" evidence="1">
    <location>
        <begin position="86"/>
        <end position="104"/>
    </location>
</feature>
<keyword evidence="1" id="KW-0812">Transmembrane</keyword>
<feature type="transmembrane region" description="Helical" evidence="1">
    <location>
        <begin position="124"/>
        <end position="144"/>
    </location>
</feature>
<evidence type="ECO:0008006" key="4">
    <source>
        <dbReference type="Google" id="ProtNLM"/>
    </source>
</evidence>
<name>A0A4Y2B5W1_ARAVE</name>
<protein>
    <recommendedName>
        <fullName evidence="4">Gustatory receptor</fullName>
    </recommendedName>
</protein>
<feature type="transmembrane region" description="Helical" evidence="1">
    <location>
        <begin position="191"/>
        <end position="214"/>
    </location>
</feature>
<dbReference type="AlphaFoldDB" id="A0A4Y2B5W1"/>
<dbReference type="OrthoDB" id="6430535at2759"/>
<proteinExistence type="predicted"/>
<feature type="transmembrane region" description="Helical" evidence="1">
    <location>
        <begin position="15"/>
        <end position="41"/>
    </location>
</feature>